<dbReference type="PANTHER" id="PTHR45648">
    <property type="entry name" value="GDSL LIPASE/ACYLHYDROLASE FAMILY PROTEIN (AFU_ORTHOLOGUE AFUA_4G14700)"/>
    <property type="match status" value="1"/>
</dbReference>
<evidence type="ECO:0000256" key="1">
    <source>
        <dbReference type="ARBA" id="ARBA00008668"/>
    </source>
</evidence>
<dbReference type="GO" id="GO:0016788">
    <property type="term" value="F:hydrolase activity, acting on ester bonds"/>
    <property type="evidence" value="ECO:0007669"/>
    <property type="project" value="InterPro"/>
</dbReference>
<dbReference type="RefSeq" id="XP_010236142.1">
    <property type="nucleotide sequence ID" value="XM_010237840.3"/>
</dbReference>
<dbReference type="eggNOG" id="ENOG502R6JU">
    <property type="taxonomic scope" value="Eukaryota"/>
</dbReference>
<comment type="similarity">
    <text evidence="1">Belongs to the 'GDSL' lipolytic enzyme family.</text>
</comment>
<evidence type="ECO:0000313" key="6">
    <source>
        <dbReference type="Proteomes" id="UP000008810"/>
    </source>
</evidence>
<dbReference type="Pfam" id="PF00657">
    <property type="entry name" value="Lipase_GDSL"/>
    <property type="match status" value="1"/>
</dbReference>
<reference evidence="5" key="3">
    <citation type="submission" date="2018-08" db="UniProtKB">
        <authorList>
            <consortium name="EnsemblPlants"/>
        </authorList>
    </citation>
    <scope>IDENTIFICATION</scope>
    <source>
        <strain evidence="5">cv. Bd21</strain>
    </source>
</reference>
<keyword evidence="3" id="KW-0443">Lipid metabolism</keyword>
<dbReference type="KEGG" id="bdi:100828509"/>
<organism evidence="5">
    <name type="scientific">Brachypodium distachyon</name>
    <name type="common">Purple false brome</name>
    <name type="synonym">Trachynia distachya</name>
    <dbReference type="NCBI Taxonomy" id="15368"/>
    <lineage>
        <taxon>Eukaryota</taxon>
        <taxon>Viridiplantae</taxon>
        <taxon>Streptophyta</taxon>
        <taxon>Embryophyta</taxon>
        <taxon>Tracheophyta</taxon>
        <taxon>Spermatophyta</taxon>
        <taxon>Magnoliopsida</taxon>
        <taxon>Liliopsida</taxon>
        <taxon>Poales</taxon>
        <taxon>Poaceae</taxon>
        <taxon>BOP clade</taxon>
        <taxon>Pooideae</taxon>
        <taxon>Stipodae</taxon>
        <taxon>Brachypodieae</taxon>
        <taxon>Brachypodium</taxon>
    </lineage>
</organism>
<gene>
    <name evidence="5" type="primary">LOC100828509</name>
    <name evidence="4" type="ORF">BRADI_3g59718v3</name>
</gene>
<dbReference type="Proteomes" id="UP000008810">
    <property type="component" value="Chromosome 3"/>
</dbReference>
<dbReference type="PANTHER" id="PTHR45648:SF99">
    <property type="entry name" value="OS02G0740400 PROTEIN"/>
    <property type="match status" value="1"/>
</dbReference>
<evidence type="ECO:0000256" key="3">
    <source>
        <dbReference type="ARBA" id="ARBA00022963"/>
    </source>
</evidence>
<reference evidence="4 5" key="1">
    <citation type="journal article" date="2010" name="Nature">
        <title>Genome sequencing and analysis of the model grass Brachypodium distachyon.</title>
        <authorList>
            <consortium name="International Brachypodium Initiative"/>
        </authorList>
    </citation>
    <scope>NUCLEOTIDE SEQUENCE [LARGE SCALE GENOMIC DNA]</scope>
    <source>
        <strain evidence="4 5">Bd21</strain>
    </source>
</reference>
<dbReference type="GeneID" id="100828509"/>
<dbReference type="CDD" id="cd01837">
    <property type="entry name" value="SGNH_plant_lipase_like"/>
    <property type="match status" value="1"/>
</dbReference>
<dbReference type="GO" id="GO:0016042">
    <property type="term" value="P:lipid catabolic process"/>
    <property type="evidence" value="ECO:0007669"/>
    <property type="project" value="UniProtKB-KW"/>
</dbReference>
<keyword evidence="2" id="KW-0378">Hydrolase</keyword>
<dbReference type="Gramene" id="KQK01993">
    <property type="protein sequence ID" value="KQK01993"/>
    <property type="gene ID" value="BRADI_3g59718v3"/>
</dbReference>
<accession>I1IFF8</accession>
<dbReference type="EMBL" id="CM000882">
    <property type="protein sequence ID" value="KQK01993.1"/>
    <property type="molecule type" value="Genomic_DNA"/>
</dbReference>
<dbReference type="OMA" id="HIPARYS"/>
<evidence type="ECO:0000313" key="5">
    <source>
        <dbReference type="EnsemblPlants" id="KQK01993"/>
    </source>
</evidence>
<dbReference type="InterPro" id="IPR036514">
    <property type="entry name" value="SGNH_hydro_sf"/>
</dbReference>
<dbReference type="InterPro" id="IPR051058">
    <property type="entry name" value="GDSL_Est/Lipase"/>
</dbReference>
<evidence type="ECO:0000256" key="2">
    <source>
        <dbReference type="ARBA" id="ARBA00022801"/>
    </source>
</evidence>
<dbReference type="HOGENOM" id="CLU_015101_0_2_1"/>
<sequence>MTRRRALAANGKALMVLAVIFLGGGLLVSAVAREREEVPPLVPAVYVFGDSTMDIGNNRYLENAEPLQFPYGIDLPGVPTGRASNGYVMSDSIARHLGFNMSPPAYLSLTPETSHQILRGYGGVNYASGGSGILDDTNTTTQYIIPLSQQVEYFAATKLEMTEDNPGDIKHLLSESLFLISAGGNDMFAFLKKNPTPTTEQVVAFYTSLLNKYAQHVRKLYRLGARRFGVLDVPPIGCLPLIRNSSDTGEHECVEDANKLAKGFNDALRWRMAIIAGLRPEMRYSVGSSYEMALSLTENHPGNGFTEVASACCGGGRLGVDVFCSLPGATFCRRRDHHLYWDFVHSTEAAYNKGAQAIFDLPAEQKFATPINFRELVSSPSMIDAIARS</sequence>
<protein>
    <recommendedName>
        <fullName evidence="7">GDSL esterase/lipase</fullName>
    </recommendedName>
</protein>
<evidence type="ECO:0008006" key="7">
    <source>
        <dbReference type="Google" id="ProtNLM"/>
    </source>
</evidence>
<dbReference type="EnsemblPlants" id="KQK01993">
    <property type="protein sequence ID" value="KQK01993"/>
    <property type="gene ID" value="BRADI_3g59718v3"/>
</dbReference>
<evidence type="ECO:0000313" key="4">
    <source>
        <dbReference type="EMBL" id="KQK01993.1"/>
    </source>
</evidence>
<name>I1IFF8_BRADI</name>
<keyword evidence="3" id="KW-0442">Lipid degradation</keyword>
<dbReference type="OrthoDB" id="1600564at2759"/>
<proteinExistence type="inferred from homology"/>
<dbReference type="AlphaFoldDB" id="I1IFF8"/>
<reference evidence="4" key="2">
    <citation type="submission" date="2017-06" db="EMBL/GenBank/DDBJ databases">
        <title>WGS assembly of Brachypodium distachyon.</title>
        <authorList>
            <consortium name="The International Brachypodium Initiative"/>
            <person name="Lucas S."/>
            <person name="Harmon-Smith M."/>
            <person name="Lail K."/>
            <person name="Tice H."/>
            <person name="Grimwood J."/>
            <person name="Bruce D."/>
            <person name="Barry K."/>
            <person name="Shu S."/>
            <person name="Lindquist E."/>
            <person name="Wang M."/>
            <person name="Pitluck S."/>
            <person name="Vogel J.P."/>
            <person name="Garvin D.F."/>
            <person name="Mockler T.C."/>
            <person name="Schmutz J."/>
            <person name="Rokhsar D."/>
            <person name="Bevan M.W."/>
        </authorList>
    </citation>
    <scope>NUCLEOTIDE SEQUENCE</scope>
    <source>
        <strain evidence="4">Bd21</strain>
    </source>
</reference>
<keyword evidence="6" id="KW-1185">Reference proteome</keyword>
<dbReference type="InterPro" id="IPR035669">
    <property type="entry name" value="SGNH_plant_lipase-like"/>
</dbReference>
<dbReference type="Gene3D" id="3.40.50.1110">
    <property type="entry name" value="SGNH hydrolase"/>
    <property type="match status" value="1"/>
</dbReference>
<dbReference type="InterPro" id="IPR001087">
    <property type="entry name" value="GDSL"/>
</dbReference>